<organism evidence="10 11">
    <name type="scientific">Nitrosomonas communis</name>
    <dbReference type="NCBI Taxonomy" id="44574"/>
    <lineage>
        <taxon>Bacteria</taxon>
        <taxon>Pseudomonadati</taxon>
        <taxon>Pseudomonadota</taxon>
        <taxon>Betaproteobacteria</taxon>
        <taxon>Nitrosomonadales</taxon>
        <taxon>Nitrosomonadaceae</taxon>
        <taxon>Nitrosomonas</taxon>
    </lineage>
</organism>
<dbReference type="Pfam" id="PF01103">
    <property type="entry name" value="Omp85"/>
    <property type="match status" value="1"/>
</dbReference>
<keyword evidence="5" id="KW-0472">Membrane</keyword>
<evidence type="ECO:0000256" key="4">
    <source>
        <dbReference type="ARBA" id="ARBA00022729"/>
    </source>
</evidence>
<dbReference type="EMBL" id="FNNH01000042">
    <property type="protein sequence ID" value="SDW95682.1"/>
    <property type="molecule type" value="Genomic_DNA"/>
</dbReference>
<dbReference type="PANTHER" id="PTHR12815:SF47">
    <property type="entry name" value="TRANSLOCATION AND ASSEMBLY MODULE SUBUNIT TAMA"/>
    <property type="match status" value="1"/>
</dbReference>
<dbReference type="InterPro" id="IPR000184">
    <property type="entry name" value="Bac_surfAg_D15"/>
</dbReference>
<evidence type="ECO:0000313" key="10">
    <source>
        <dbReference type="EMBL" id="SDW95682.1"/>
    </source>
</evidence>
<dbReference type="PANTHER" id="PTHR12815">
    <property type="entry name" value="SORTING AND ASSEMBLY MACHINERY SAMM50 PROTEIN FAMILY MEMBER"/>
    <property type="match status" value="1"/>
</dbReference>
<keyword evidence="2" id="KW-1134">Transmembrane beta strand</keyword>
<evidence type="ECO:0000259" key="8">
    <source>
        <dbReference type="Pfam" id="PF01103"/>
    </source>
</evidence>
<sequence>MVLNYSTQSFISLLIHFYGVRGLFITLLIVLCAFNPTTITVAAAAQSNQNSNKETETETETETKSDAVIKLSAPKSVKKLIKQYISFPEEPFVNDTARAVFVRKTKEEIRELLATEGYFTPTITLEDRLAGEKPVLKVAPGKRTRVAEVTIEFQGDLATDTAEHQERMEQLRANWPLIPRKFFRSAVWEEAKASLLSSVAESEYAAAQIVSSEAEIDPAAATAKLKVVIDSGPVFYFGDLQISGLQRYDQGLVTSYVPFQKGEVYRRDQILAFQAALQNLPHFSSVSVSIDSDIASHQATPINVILTEARAQRIGVGVGYSTNTGARGELNYRHANFINFHNQPLNFISLLRYEQKRQTLFARLETIPDRNRYLFSLSAKVERTDIEDLKTFSQRVSFNRERTTETMQSQYGLTWQREERSPAGAPDTVSEALVLDSWWRYRNVDNPLFARRGHISEIRFGGGTQYVLSKRDFVRMYARHQHWWPIGERDVLYLRAEVGYTIASSRLGIPQEYLFRAGGINSVRGHNFLSLGVTEGDAVVGGRTLGTGTLEYVHWFTENWGGAIFTDVGDATDSWKSFHPSVAYGSGIRWRSPAGPLALDLARRHDTGALHVHLSIAAAF</sequence>
<protein>
    <submittedName>
        <fullName evidence="10">Translocation and assembly module TamA</fullName>
    </submittedName>
</protein>
<feature type="compositionally biased region" description="Basic and acidic residues" evidence="7">
    <location>
        <begin position="53"/>
        <end position="65"/>
    </location>
</feature>
<feature type="domain" description="Bacterial surface antigen (D15)" evidence="8">
    <location>
        <begin position="310"/>
        <end position="603"/>
    </location>
</feature>
<evidence type="ECO:0000256" key="6">
    <source>
        <dbReference type="ARBA" id="ARBA00023237"/>
    </source>
</evidence>
<feature type="domain" description="POTRA" evidence="9">
    <location>
        <begin position="236"/>
        <end position="293"/>
    </location>
</feature>
<feature type="region of interest" description="Disordered" evidence="7">
    <location>
        <begin position="46"/>
        <end position="65"/>
    </location>
</feature>
<evidence type="ECO:0000259" key="9">
    <source>
        <dbReference type="Pfam" id="PF07244"/>
    </source>
</evidence>
<comment type="subcellular location">
    <subcellularLocation>
        <location evidence="1">Membrane</location>
    </subcellularLocation>
</comment>
<evidence type="ECO:0000256" key="1">
    <source>
        <dbReference type="ARBA" id="ARBA00004370"/>
    </source>
</evidence>
<dbReference type="Gene3D" id="3.10.20.310">
    <property type="entry name" value="membrane protein fhac"/>
    <property type="match status" value="2"/>
</dbReference>
<keyword evidence="6" id="KW-0998">Cell outer membrane</keyword>
<dbReference type="Pfam" id="PF07244">
    <property type="entry name" value="POTRA"/>
    <property type="match status" value="1"/>
</dbReference>
<evidence type="ECO:0000256" key="2">
    <source>
        <dbReference type="ARBA" id="ARBA00022452"/>
    </source>
</evidence>
<proteinExistence type="predicted"/>
<evidence type="ECO:0000256" key="5">
    <source>
        <dbReference type="ARBA" id="ARBA00023136"/>
    </source>
</evidence>
<evidence type="ECO:0000313" key="11">
    <source>
        <dbReference type="Proteomes" id="UP000183454"/>
    </source>
</evidence>
<reference evidence="10 11" key="1">
    <citation type="submission" date="2016-10" db="EMBL/GenBank/DDBJ databases">
        <authorList>
            <person name="de Groot N.N."/>
        </authorList>
    </citation>
    <scope>NUCLEOTIDE SEQUENCE [LARGE SCALE GENOMIC DNA]</scope>
    <source>
        <strain evidence="10 11">Nm110</strain>
    </source>
</reference>
<dbReference type="InterPro" id="IPR039910">
    <property type="entry name" value="D15-like"/>
</dbReference>
<dbReference type="Proteomes" id="UP000183454">
    <property type="component" value="Unassembled WGS sequence"/>
</dbReference>
<gene>
    <name evidence="10" type="ORF">SAMN05421882_104214</name>
</gene>
<dbReference type="RefSeq" id="WP_244505832.1">
    <property type="nucleotide sequence ID" value="NZ_FNNH01000042.1"/>
</dbReference>
<keyword evidence="3" id="KW-0812">Transmembrane</keyword>
<keyword evidence="4" id="KW-0732">Signal</keyword>
<evidence type="ECO:0000256" key="3">
    <source>
        <dbReference type="ARBA" id="ARBA00022692"/>
    </source>
</evidence>
<dbReference type="InterPro" id="IPR010827">
    <property type="entry name" value="BamA/TamA_POTRA"/>
</dbReference>
<accession>A0A1H2XRY7</accession>
<dbReference type="Gene3D" id="2.40.160.50">
    <property type="entry name" value="membrane protein fhac: a member of the omp85/tpsb transporter family"/>
    <property type="match status" value="1"/>
</dbReference>
<dbReference type="AlphaFoldDB" id="A0A1H2XRY7"/>
<dbReference type="GO" id="GO:0019867">
    <property type="term" value="C:outer membrane"/>
    <property type="evidence" value="ECO:0007669"/>
    <property type="project" value="InterPro"/>
</dbReference>
<name>A0A1H2XRY7_9PROT</name>
<evidence type="ECO:0000256" key="7">
    <source>
        <dbReference type="SAM" id="MobiDB-lite"/>
    </source>
</evidence>